<keyword evidence="4" id="KW-1185">Reference proteome</keyword>
<feature type="coiled-coil region" evidence="1">
    <location>
        <begin position="17"/>
        <end position="113"/>
    </location>
</feature>
<feature type="compositionally biased region" description="Polar residues" evidence="2">
    <location>
        <begin position="170"/>
        <end position="189"/>
    </location>
</feature>
<evidence type="ECO:0000313" key="4">
    <source>
        <dbReference type="Proteomes" id="UP000281553"/>
    </source>
</evidence>
<dbReference type="AlphaFoldDB" id="A0A3P6TQZ2"/>
<evidence type="ECO:0000313" key="3">
    <source>
        <dbReference type="EMBL" id="VDK83535.1"/>
    </source>
</evidence>
<dbReference type="Proteomes" id="UP000281553">
    <property type="component" value="Unassembled WGS sequence"/>
</dbReference>
<proteinExistence type="predicted"/>
<gene>
    <name evidence="3" type="ORF">DILT_LOCUS3472</name>
</gene>
<name>A0A3P6TQZ2_DIBLA</name>
<organism evidence="3 4">
    <name type="scientific">Dibothriocephalus latus</name>
    <name type="common">Fish tapeworm</name>
    <name type="synonym">Diphyllobothrium latum</name>
    <dbReference type="NCBI Taxonomy" id="60516"/>
    <lineage>
        <taxon>Eukaryota</taxon>
        <taxon>Metazoa</taxon>
        <taxon>Spiralia</taxon>
        <taxon>Lophotrochozoa</taxon>
        <taxon>Platyhelminthes</taxon>
        <taxon>Cestoda</taxon>
        <taxon>Eucestoda</taxon>
        <taxon>Diphyllobothriidea</taxon>
        <taxon>Diphyllobothriidae</taxon>
        <taxon>Dibothriocephalus</taxon>
    </lineage>
</organism>
<reference evidence="3 4" key="1">
    <citation type="submission" date="2018-11" db="EMBL/GenBank/DDBJ databases">
        <authorList>
            <consortium name="Pathogen Informatics"/>
        </authorList>
    </citation>
    <scope>NUCLEOTIDE SEQUENCE [LARGE SCALE GENOMIC DNA]</scope>
</reference>
<sequence length="349" mass="40855">MLFLTALSSKYFAMKFQEAKEEALHDLESTRKALENEMKFSDYQKKERERLETLVEKFTEDLAKAQNSLAENEETDRQRVQYISELEVKLRALEKENREQREYAEKLKSLHALDAAADAIKPRQISPNAENPKPNGEQVKQLQAKVDELTGRINSLEGQLASKDDKQKTTRNPTRCQVVQTERLQNETPSAPKPTIRITPEENQMNFSDYQQKEQERFQRPDPISTEVKRLQEELAQKDRVIKDLQRPDPTSTEVKRLQEALAQKDFVIKDLQRPDPKSTVVQRLQEELAQKDRVIKDLQRNEPRSSEVRRLQEELAQKDRIIKDLRVSASPILKILHITFKIRHYFSP</sequence>
<dbReference type="EMBL" id="UYRU01043717">
    <property type="protein sequence ID" value="VDK83535.1"/>
    <property type="molecule type" value="Genomic_DNA"/>
</dbReference>
<feature type="region of interest" description="Disordered" evidence="2">
    <location>
        <begin position="153"/>
        <end position="204"/>
    </location>
</feature>
<evidence type="ECO:0000256" key="2">
    <source>
        <dbReference type="SAM" id="MobiDB-lite"/>
    </source>
</evidence>
<feature type="coiled-coil region" evidence="1">
    <location>
        <begin position="282"/>
        <end position="329"/>
    </location>
</feature>
<protein>
    <submittedName>
        <fullName evidence="3">Uncharacterized protein</fullName>
    </submittedName>
</protein>
<accession>A0A3P6TQZ2</accession>
<evidence type="ECO:0000256" key="1">
    <source>
        <dbReference type="SAM" id="Coils"/>
    </source>
</evidence>
<keyword evidence="1" id="KW-0175">Coiled coil</keyword>